<evidence type="ECO:0000256" key="1">
    <source>
        <dbReference type="ARBA" id="ARBA00006847"/>
    </source>
</evidence>
<evidence type="ECO:0000256" key="8">
    <source>
        <dbReference type="ARBA" id="ARBA00022840"/>
    </source>
</evidence>
<dbReference type="EMBL" id="CP018477">
    <property type="protein sequence ID" value="ASV76918.1"/>
    <property type="molecule type" value="Genomic_DNA"/>
</dbReference>
<comment type="similarity">
    <text evidence="2">In the central section; belongs to the CRISPR-associated helicase Cas3 family.</text>
</comment>
<dbReference type="Gene3D" id="3.40.50.300">
    <property type="entry name" value="P-loop containing nucleotide triphosphate hydrolases"/>
    <property type="match status" value="2"/>
</dbReference>
<evidence type="ECO:0000256" key="9">
    <source>
        <dbReference type="ARBA" id="ARBA00023118"/>
    </source>
</evidence>
<dbReference type="InterPro" id="IPR006674">
    <property type="entry name" value="HD_domain"/>
</dbReference>
<sequence>MAQLLAKPDTLLIEHLRAVVDLAVQLADRLQLSPPLKTKALLAAALHDVGKATPDFQDYLLGKTSHAFPHALTALPFALLVENAVNRHLGISLQQYEATAAVLSHHSPLSPNLYRTYIDCRPPQFHPDIETLLCDLASLLTSLGVPLNVPPHTLLQRALLFNNPAHILESRYKIGQEIRSFRGILQTSPVENFAPVKCVLQLADWLASAGKADTSSICLDRTEELVRQHTTRLTGSLHHFQQAAAASTAQPLLWLRAPTGSGKTEALLLWASNASRILYLLPTQATTNAMWRRLRRIFGVNNVGLAHGRASYFLREESEEDPREAQLFGSVFAKPVTVATLDQFLLAHLHCRHWEIRRILAQHSAVILDEIHAYEPYTLGLLRRALEKEPPQRLALASATLPDSLLQLFPTGQLVEAEPELWAKRRHQVACTSGTLVEDGVDHALRLAAEGRSVLIVANTVRDAQQIFRRLKPQCDDRQLTLLHSRFCLRDRRLKEKHITSPSPGSILVSTQVVEVSLDISYEAMLTEIAPLDALVQRLGRVNRYGSKPPAPVIVYQAPSQGTERIYGRQILAWSHELLQSLSPRPTDAELRQIVAQLYDQIIASPDWNDEIQAGAQTVDEIQHMLGCCTIDLSDPELAGRFTARRGTISIDVLPAEFVDEAYQLVEKKRHSRLPELLVPVPIHWIKIFRDHFTPDRDLNLLIANLCYSFDEGLVLPDESSPPSGGVIIE</sequence>
<dbReference type="SMART" id="SM00487">
    <property type="entry name" value="DEXDc"/>
    <property type="match status" value="1"/>
</dbReference>
<reference evidence="12 13" key="1">
    <citation type="journal article" name="Front. Microbiol.">
        <title>Sugar Metabolism of the First Thermophilic Planctomycete Thermogutta terrifontis: Comparative Genomic and Transcriptomic Approaches.</title>
        <authorList>
            <person name="Elcheninov A.G."/>
            <person name="Menzel P."/>
            <person name="Gudbergsdottir S.R."/>
            <person name="Slesarev A.I."/>
            <person name="Kadnikov V.V."/>
            <person name="Krogh A."/>
            <person name="Bonch-Osmolovskaya E.A."/>
            <person name="Peng X."/>
            <person name="Kublanov I.V."/>
        </authorList>
    </citation>
    <scope>NUCLEOTIDE SEQUENCE [LARGE SCALE GENOMIC DNA]</scope>
    <source>
        <strain evidence="12 13">R1</strain>
    </source>
</reference>
<dbReference type="InterPro" id="IPR054712">
    <property type="entry name" value="Cas3-like_dom"/>
</dbReference>
<dbReference type="GO" id="GO:0004518">
    <property type="term" value="F:nuclease activity"/>
    <property type="evidence" value="ECO:0007669"/>
    <property type="project" value="UniProtKB-KW"/>
</dbReference>
<evidence type="ECO:0000256" key="5">
    <source>
        <dbReference type="ARBA" id="ARBA00022741"/>
    </source>
</evidence>
<dbReference type="SUPFAM" id="SSF109604">
    <property type="entry name" value="HD-domain/PDEase-like"/>
    <property type="match status" value="1"/>
</dbReference>
<dbReference type="Pfam" id="PF01966">
    <property type="entry name" value="HD"/>
    <property type="match status" value="1"/>
</dbReference>
<feature type="domain" description="HD Cas3-type" evidence="11">
    <location>
        <begin position="5"/>
        <end position="206"/>
    </location>
</feature>
<evidence type="ECO:0000313" key="12">
    <source>
        <dbReference type="EMBL" id="ASV76918.1"/>
    </source>
</evidence>
<dbReference type="GO" id="GO:0046872">
    <property type="term" value="F:metal ion binding"/>
    <property type="evidence" value="ECO:0007669"/>
    <property type="project" value="UniProtKB-KW"/>
</dbReference>
<evidence type="ECO:0000313" key="13">
    <source>
        <dbReference type="Proteomes" id="UP000215086"/>
    </source>
</evidence>
<dbReference type="GO" id="GO:0051607">
    <property type="term" value="P:defense response to virus"/>
    <property type="evidence" value="ECO:0007669"/>
    <property type="project" value="UniProtKB-KW"/>
</dbReference>
<evidence type="ECO:0000256" key="7">
    <source>
        <dbReference type="ARBA" id="ARBA00022806"/>
    </source>
</evidence>
<dbReference type="CDD" id="cd09641">
    <property type="entry name" value="Cas3''_I"/>
    <property type="match status" value="1"/>
</dbReference>
<dbReference type="PROSITE" id="PS51643">
    <property type="entry name" value="HD_CAS3"/>
    <property type="match status" value="1"/>
</dbReference>
<dbReference type="GO" id="GO:0003724">
    <property type="term" value="F:RNA helicase activity"/>
    <property type="evidence" value="ECO:0007669"/>
    <property type="project" value="TreeGrafter"/>
</dbReference>
<dbReference type="InterPro" id="IPR014001">
    <property type="entry name" value="Helicase_ATP-bd"/>
</dbReference>
<dbReference type="GO" id="GO:0005524">
    <property type="term" value="F:ATP binding"/>
    <property type="evidence" value="ECO:0007669"/>
    <property type="project" value="UniProtKB-KW"/>
</dbReference>
<dbReference type="SUPFAM" id="SSF52540">
    <property type="entry name" value="P-loop containing nucleoside triphosphate hydrolases"/>
    <property type="match status" value="1"/>
</dbReference>
<dbReference type="RefSeq" id="WP_095416588.1">
    <property type="nucleotide sequence ID" value="NZ_CP018477.1"/>
</dbReference>
<comment type="similarity">
    <text evidence="1">In the N-terminal section; belongs to the CRISPR-associated nuclease Cas3-HD family.</text>
</comment>
<keyword evidence="3" id="KW-0540">Nuclease</keyword>
<feature type="domain" description="Helicase ATP-binding" evidence="10">
    <location>
        <begin position="244"/>
        <end position="419"/>
    </location>
</feature>
<dbReference type="AlphaFoldDB" id="A0A286RLS5"/>
<dbReference type="GO" id="GO:0005829">
    <property type="term" value="C:cytosol"/>
    <property type="evidence" value="ECO:0007669"/>
    <property type="project" value="TreeGrafter"/>
</dbReference>
<evidence type="ECO:0000256" key="3">
    <source>
        <dbReference type="ARBA" id="ARBA00022722"/>
    </source>
</evidence>
<dbReference type="PANTHER" id="PTHR47959:SF16">
    <property type="entry name" value="CRISPR-ASSOCIATED NUCLEASE_HELICASE CAS3-RELATED"/>
    <property type="match status" value="1"/>
</dbReference>
<dbReference type="InterPro" id="IPR038257">
    <property type="entry name" value="CRISPR-assoc_Cas3_HD_sf"/>
</dbReference>
<dbReference type="NCBIfam" id="TIGR01587">
    <property type="entry name" value="cas3_core"/>
    <property type="match status" value="1"/>
</dbReference>
<dbReference type="Gene3D" id="1.10.3210.30">
    <property type="match status" value="1"/>
</dbReference>
<keyword evidence="9" id="KW-0051">Antiviral defense</keyword>
<keyword evidence="6" id="KW-0378">Hydrolase</keyword>
<dbReference type="InterPro" id="IPR006474">
    <property type="entry name" value="Helicase_Cas3_CRISPR-ass_core"/>
</dbReference>
<keyword evidence="7" id="KW-0347">Helicase</keyword>
<dbReference type="InterPro" id="IPR050079">
    <property type="entry name" value="DEAD_box_RNA_helicase"/>
</dbReference>
<keyword evidence="13" id="KW-1185">Reference proteome</keyword>
<dbReference type="Proteomes" id="UP000215086">
    <property type="component" value="Chromosome"/>
</dbReference>
<evidence type="ECO:0000259" key="10">
    <source>
        <dbReference type="PROSITE" id="PS51192"/>
    </source>
</evidence>
<keyword evidence="5" id="KW-0547">Nucleotide-binding</keyword>
<dbReference type="InterPro" id="IPR006483">
    <property type="entry name" value="CRISPR-assoc_Cas3_HD"/>
</dbReference>
<dbReference type="OrthoDB" id="9810236at2"/>
<accession>A0A286RLS5</accession>
<dbReference type="PROSITE" id="PS51192">
    <property type="entry name" value="HELICASE_ATP_BIND_1"/>
    <property type="match status" value="1"/>
</dbReference>
<evidence type="ECO:0000256" key="2">
    <source>
        <dbReference type="ARBA" id="ARBA00009046"/>
    </source>
</evidence>
<protein>
    <submittedName>
        <fullName evidence="12">CRISPR-associated helicase Cas3</fullName>
    </submittedName>
</protein>
<dbReference type="NCBIfam" id="TIGR01596">
    <property type="entry name" value="cas3_HD"/>
    <property type="match status" value="1"/>
</dbReference>
<dbReference type="Pfam" id="PF00270">
    <property type="entry name" value="DEAD"/>
    <property type="match status" value="1"/>
</dbReference>
<gene>
    <name evidence="12" type="ORF">THTE_4317</name>
</gene>
<dbReference type="Pfam" id="PF22590">
    <property type="entry name" value="Cas3-like_C_2"/>
    <property type="match status" value="1"/>
</dbReference>
<dbReference type="GO" id="GO:0003676">
    <property type="term" value="F:nucleic acid binding"/>
    <property type="evidence" value="ECO:0007669"/>
    <property type="project" value="InterPro"/>
</dbReference>
<evidence type="ECO:0000259" key="11">
    <source>
        <dbReference type="PROSITE" id="PS51643"/>
    </source>
</evidence>
<evidence type="ECO:0000256" key="6">
    <source>
        <dbReference type="ARBA" id="ARBA00022801"/>
    </source>
</evidence>
<proteinExistence type="inferred from homology"/>
<dbReference type="PANTHER" id="PTHR47959">
    <property type="entry name" value="ATP-DEPENDENT RNA HELICASE RHLE-RELATED"/>
    <property type="match status" value="1"/>
</dbReference>
<keyword evidence="4" id="KW-0479">Metal-binding</keyword>
<name>A0A286RLS5_9BACT</name>
<dbReference type="InterPro" id="IPR011545">
    <property type="entry name" value="DEAD/DEAH_box_helicase_dom"/>
</dbReference>
<dbReference type="GO" id="GO:0016787">
    <property type="term" value="F:hydrolase activity"/>
    <property type="evidence" value="ECO:0007669"/>
    <property type="project" value="UniProtKB-KW"/>
</dbReference>
<evidence type="ECO:0000256" key="4">
    <source>
        <dbReference type="ARBA" id="ARBA00022723"/>
    </source>
</evidence>
<dbReference type="KEGG" id="ttf:THTE_4317"/>
<dbReference type="InterPro" id="IPR027417">
    <property type="entry name" value="P-loop_NTPase"/>
</dbReference>
<keyword evidence="8" id="KW-0067">ATP-binding</keyword>
<organism evidence="12 13">
    <name type="scientific">Thermogutta terrifontis</name>
    <dbReference type="NCBI Taxonomy" id="1331910"/>
    <lineage>
        <taxon>Bacteria</taxon>
        <taxon>Pseudomonadati</taxon>
        <taxon>Planctomycetota</taxon>
        <taxon>Planctomycetia</taxon>
        <taxon>Pirellulales</taxon>
        <taxon>Thermoguttaceae</taxon>
        <taxon>Thermogutta</taxon>
    </lineage>
</organism>